<gene>
    <name evidence="1" type="ORF">CO058_00075</name>
</gene>
<dbReference type="InterPro" id="IPR029044">
    <property type="entry name" value="Nucleotide-diphossugar_trans"/>
</dbReference>
<evidence type="ECO:0000313" key="2">
    <source>
        <dbReference type="Proteomes" id="UP000229756"/>
    </source>
</evidence>
<evidence type="ECO:0000313" key="1">
    <source>
        <dbReference type="EMBL" id="PJC24082.1"/>
    </source>
</evidence>
<dbReference type="Proteomes" id="UP000229756">
    <property type="component" value="Unassembled WGS sequence"/>
</dbReference>
<dbReference type="EMBL" id="PFSJ01000001">
    <property type="protein sequence ID" value="PJC24082.1"/>
    <property type="molecule type" value="Genomic_DNA"/>
</dbReference>
<proteinExistence type="predicted"/>
<organism evidence="1 2">
    <name type="scientific">candidate division WWE3 bacterium CG_4_9_14_0_2_um_filter_35_11</name>
    <dbReference type="NCBI Taxonomy" id="1975077"/>
    <lineage>
        <taxon>Bacteria</taxon>
        <taxon>Katanobacteria</taxon>
    </lineage>
</organism>
<keyword evidence="1" id="KW-0808">Transferase</keyword>
<dbReference type="AlphaFoldDB" id="A0A2M8EMW3"/>
<reference evidence="2" key="1">
    <citation type="submission" date="2017-09" db="EMBL/GenBank/DDBJ databases">
        <title>Depth-based differentiation of microbial function through sediment-hosted aquifers and enrichment of novel symbionts in the deep terrestrial subsurface.</title>
        <authorList>
            <person name="Probst A.J."/>
            <person name="Ladd B."/>
            <person name="Jarett J.K."/>
            <person name="Geller-Mcgrath D.E."/>
            <person name="Sieber C.M.K."/>
            <person name="Emerson J.B."/>
            <person name="Anantharaman K."/>
            <person name="Thomas B.C."/>
            <person name="Malmstrom R."/>
            <person name="Stieglmeier M."/>
            <person name="Klingl A."/>
            <person name="Woyke T."/>
            <person name="Ryan C.M."/>
            <person name="Banfield J.F."/>
        </authorList>
    </citation>
    <scope>NUCLEOTIDE SEQUENCE [LARGE SCALE GENOMIC DNA]</scope>
</reference>
<accession>A0A2M8EMW3</accession>
<dbReference type="GO" id="GO:0016740">
    <property type="term" value="F:transferase activity"/>
    <property type="evidence" value="ECO:0007669"/>
    <property type="project" value="UniProtKB-KW"/>
</dbReference>
<protein>
    <submittedName>
        <fullName evidence="1">Glycosyl transferase</fullName>
    </submittedName>
</protein>
<sequence>MLDSLDKNMNGKSYRIYAFVLDNESFEILSKLEKPNVILINPDDFEDSTLRRLRVERSIAEYCWTCTSHSIYFCFKKLNLSMCTYIDADLYFYSDPTALVDELGKDSVLITLHRFSWVYKWLYSRLAGKYCVQFMTFRNNKDGLEALTWWKDKCVNWCFARYEDGKFGDQLYLNDWCHRFNGIHVLKNEGALGPWSIALNYKVSQNQKHIYVKNYFSRRNYNLIFYHFSYLKFYYDGRKVKFLDLGSFFFKKTFIKMLYAPYVFELLSVSEKLEIDYKTIFLNYSDLSRADLKTKLRGFFGISIYKLSFILNN</sequence>
<name>A0A2M8EMW3_UNCKA</name>
<comment type="caution">
    <text evidence="1">The sequence shown here is derived from an EMBL/GenBank/DDBJ whole genome shotgun (WGS) entry which is preliminary data.</text>
</comment>
<dbReference type="SUPFAM" id="SSF53448">
    <property type="entry name" value="Nucleotide-diphospho-sugar transferases"/>
    <property type="match status" value="1"/>
</dbReference>